<protein>
    <submittedName>
        <fullName evidence="1">Uncharacterized protein</fullName>
    </submittedName>
</protein>
<dbReference type="STRING" id="758847.LSS_19448"/>
<dbReference type="EMBL" id="CP006694">
    <property type="protein sequence ID" value="EKT85067.1"/>
    <property type="molecule type" value="Genomic_DNA"/>
</dbReference>
<gene>
    <name evidence="1" type="ORF">LSS_19448</name>
</gene>
<name>K8Y2Z9_9LEPT</name>
<evidence type="ECO:0000313" key="2">
    <source>
        <dbReference type="Proteomes" id="UP000035800"/>
    </source>
</evidence>
<sequence length="31" mass="3927">MFPLEAFTKREKIHFVNFFCDFMDFLFYKIT</sequence>
<dbReference type="Proteomes" id="UP000035800">
    <property type="component" value="Chromosome I"/>
</dbReference>
<reference evidence="1 2" key="1">
    <citation type="journal article" date="2012" name="Gene">
        <title>Sequence of Leptospira santarosai serovar Shermani genome and prediction of virulence-associated genes.</title>
        <authorList>
            <person name="Chou L.F."/>
            <person name="Chen Y.T."/>
            <person name="Lu C.W."/>
            <person name="Ko Y.C."/>
            <person name="Tang C.Y."/>
            <person name="Pan M.J."/>
            <person name="Tian Y.C."/>
            <person name="Chiu C.H."/>
            <person name="Hung C.C."/>
            <person name="Yang C.W."/>
        </authorList>
    </citation>
    <scope>NUCLEOTIDE SEQUENCE [LARGE SCALE GENOMIC DNA]</scope>
    <source>
        <strain evidence="1">LT 821</strain>
    </source>
</reference>
<evidence type="ECO:0000313" key="1">
    <source>
        <dbReference type="EMBL" id="EKT85067.1"/>
    </source>
</evidence>
<proteinExistence type="predicted"/>
<dbReference type="KEGG" id="lst:LSS_19448"/>
<accession>K8Y2Z9</accession>
<dbReference type="AlphaFoldDB" id="K8Y2Z9"/>
<reference evidence="1 2" key="2">
    <citation type="journal article" date="2014" name="Emerg. Microbes Infect.">
        <title>Potential impact on kidney infection: a whole-genome analysis of Leptospira santarosai serovar Shermani.</title>
        <authorList>
            <person name="Chou L.F."/>
            <person name="Chen T.W."/>
            <person name="Ko Y.C."/>
            <person name="Pan M.J."/>
            <person name="Tian Y.C."/>
            <person name="Chiu C.H."/>
            <person name="Tang P."/>
            <person name="Hung C.C."/>
            <person name="Yang C.W."/>
        </authorList>
    </citation>
    <scope>NUCLEOTIDE SEQUENCE</scope>
    <source>
        <strain evidence="1 2">LT 821</strain>
    </source>
</reference>
<organism evidence="1 2">
    <name type="scientific">Leptospira santarosai serovar Shermani str. LT 821</name>
    <dbReference type="NCBI Taxonomy" id="758847"/>
    <lineage>
        <taxon>Bacteria</taxon>
        <taxon>Pseudomonadati</taxon>
        <taxon>Spirochaetota</taxon>
        <taxon>Spirochaetia</taxon>
        <taxon>Leptospirales</taxon>
        <taxon>Leptospiraceae</taxon>
        <taxon>Leptospira</taxon>
    </lineage>
</organism>